<dbReference type="GO" id="GO:0003677">
    <property type="term" value="F:DNA binding"/>
    <property type="evidence" value="ECO:0007669"/>
    <property type="project" value="UniProtKB-KW"/>
</dbReference>
<comment type="caution">
    <text evidence="2">The sequence shown here is derived from an EMBL/GenBank/DDBJ whole genome shotgun (WGS) entry which is preliminary data.</text>
</comment>
<dbReference type="GO" id="GO:0005829">
    <property type="term" value="C:cytosol"/>
    <property type="evidence" value="ECO:0007669"/>
    <property type="project" value="TreeGrafter"/>
</dbReference>
<reference evidence="2 3" key="1">
    <citation type="submission" date="2018-05" db="EMBL/GenBank/DDBJ databases">
        <title>Genomic Encyclopedia of Type Strains, Phase IV (KMG-V): Genome sequencing to study the core and pangenomes of soil and plant-associated prokaryotes.</title>
        <authorList>
            <person name="Whitman W."/>
        </authorList>
    </citation>
    <scope>NUCLEOTIDE SEQUENCE [LARGE SCALE GENOMIC DNA]</scope>
    <source>
        <strain evidence="2 3">SLV-132</strain>
    </source>
</reference>
<dbReference type="Gene3D" id="1.10.10.10">
    <property type="entry name" value="Winged helix-like DNA-binding domain superfamily/Winged helix DNA-binding domain"/>
    <property type="match status" value="1"/>
</dbReference>
<name>A0A316ETD8_9BURK</name>
<dbReference type="PROSITE" id="PS51197">
    <property type="entry name" value="HTH_RRF2_2"/>
    <property type="match status" value="1"/>
</dbReference>
<dbReference type="EMBL" id="QGGT01000002">
    <property type="protein sequence ID" value="PWK34972.1"/>
    <property type="molecule type" value="Genomic_DNA"/>
</dbReference>
<organism evidence="2 3">
    <name type="scientific">Cupriavidus plantarum</name>
    <dbReference type="NCBI Taxonomy" id="942865"/>
    <lineage>
        <taxon>Bacteria</taxon>
        <taxon>Pseudomonadati</taxon>
        <taxon>Pseudomonadota</taxon>
        <taxon>Betaproteobacteria</taxon>
        <taxon>Burkholderiales</taxon>
        <taxon>Burkholderiaceae</taxon>
        <taxon>Cupriavidus</taxon>
    </lineage>
</organism>
<dbReference type="PANTHER" id="PTHR33221:SF4">
    <property type="entry name" value="HTH-TYPE TRANSCRIPTIONAL REPRESSOR NSRR"/>
    <property type="match status" value="1"/>
</dbReference>
<evidence type="ECO:0000313" key="2">
    <source>
        <dbReference type="EMBL" id="PWK34972.1"/>
    </source>
</evidence>
<dbReference type="SUPFAM" id="SSF46785">
    <property type="entry name" value="Winged helix' DNA-binding domain"/>
    <property type="match status" value="1"/>
</dbReference>
<dbReference type="InterPro" id="IPR000944">
    <property type="entry name" value="Tscrpt_reg_Rrf2"/>
</dbReference>
<dbReference type="InterPro" id="IPR036388">
    <property type="entry name" value="WH-like_DNA-bd_sf"/>
</dbReference>
<dbReference type="Proteomes" id="UP000245754">
    <property type="component" value="Unassembled WGS sequence"/>
</dbReference>
<dbReference type="InterPro" id="IPR036390">
    <property type="entry name" value="WH_DNA-bd_sf"/>
</dbReference>
<dbReference type="NCBIfam" id="TIGR00738">
    <property type="entry name" value="rrf2_super"/>
    <property type="match status" value="1"/>
</dbReference>
<dbReference type="GO" id="GO:0003700">
    <property type="term" value="F:DNA-binding transcription factor activity"/>
    <property type="evidence" value="ECO:0007669"/>
    <property type="project" value="TreeGrafter"/>
</dbReference>
<sequence>MYASHTLIRYVPATVPMKLTDYTDYALRTLIYIAVHPDGLVTIQQIADSFGIPKNHLIKIVHRLGQEGFLLTLRGRSGGIQLARPASQIGVGAVIRTMEPDFGIVECFRTGNECLITPVCGLRGVLHEALQAYFDVLDRHTLEDLVRKPHALQRVLDDRAALVRLPIKTAPA</sequence>
<keyword evidence="3" id="KW-1185">Reference proteome</keyword>
<dbReference type="Pfam" id="PF02082">
    <property type="entry name" value="Rrf2"/>
    <property type="match status" value="1"/>
</dbReference>
<evidence type="ECO:0000256" key="1">
    <source>
        <dbReference type="ARBA" id="ARBA00023125"/>
    </source>
</evidence>
<protein>
    <submittedName>
        <fullName evidence="2">BadM/Rrf2 family transcriptional regulator</fullName>
    </submittedName>
</protein>
<gene>
    <name evidence="2" type="ORF">C7419_102245</name>
</gene>
<keyword evidence="1" id="KW-0238">DNA-binding</keyword>
<proteinExistence type="predicted"/>
<accession>A0A316ETD8</accession>
<evidence type="ECO:0000313" key="3">
    <source>
        <dbReference type="Proteomes" id="UP000245754"/>
    </source>
</evidence>
<dbReference type="AlphaFoldDB" id="A0A316ETD8"/>
<dbReference type="PANTHER" id="PTHR33221">
    <property type="entry name" value="WINGED HELIX-TURN-HELIX TRANSCRIPTIONAL REGULATOR, RRF2 FAMILY"/>
    <property type="match status" value="1"/>
</dbReference>